<feature type="domain" description="Putative restriction endonuclease" evidence="2">
    <location>
        <begin position="34"/>
        <end position="198"/>
    </location>
</feature>
<organism evidence="3 4">
    <name type="scientific">Microcystis aeruginosa NIES-3807</name>
    <dbReference type="NCBI Taxonomy" id="2517785"/>
    <lineage>
        <taxon>Bacteria</taxon>
        <taxon>Bacillati</taxon>
        <taxon>Cyanobacteriota</taxon>
        <taxon>Cyanophyceae</taxon>
        <taxon>Oscillatoriophycideae</taxon>
        <taxon>Chroococcales</taxon>
        <taxon>Microcystaceae</taxon>
        <taxon>Microcystis</taxon>
    </lineage>
</organism>
<gene>
    <name evidence="3" type="ORF">NIES3807_16840</name>
</gene>
<dbReference type="AlphaFoldDB" id="A0AAD3AZ83"/>
<accession>A0AAD3AZ83</accession>
<dbReference type="RefSeq" id="WP_159297133.1">
    <property type="nucleotide sequence ID" value="NZ_BJCK01000019.1"/>
</dbReference>
<proteinExistence type="predicted"/>
<comment type="caution">
    <text evidence="3">The sequence shown here is derived from an EMBL/GenBank/DDBJ whole genome shotgun (WGS) entry which is preliminary data.</text>
</comment>
<name>A0AAD3AZ83_MICAE</name>
<dbReference type="PANTHER" id="PTHR33352">
    <property type="entry name" value="SLR1095 PROTEIN"/>
    <property type="match status" value="1"/>
</dbReference>
<dbReference type="Proteomes" id="UP000441080">
    <property type="component" value="Unassembled WGS sequence"/>
</dbReference>
<dbReference type="Pfam" id="PF05685">
    <property type="entry name" value="Uma2"/>
    <property type="match status" value="1"/>
</dbReference>
<evidence type="ECO:0000256" key="1">
    <source>
        <dbReference type="SAM" id="MobiDB-lite"/>
    </source>
</evidence>
<feature type="region of interest" description="Disordered" evidence="1">
    <location>
        <begin position="245"/>
        <end position="276"/>
    </location>
</feature>
<dbReference type="PANTHER" id="PTHR33352:SF3">
    <property type="entry name" value="SLR1612 PROTEIN"/>
    <property type="match status" value="1"/>
</dbReference>
<evidence type="ECO:0000313" key="3">
    <source>
        <dbReference type="EMBL" id="GCL58517.1"/>
    </source>
</evidence>
<evidence type="ECO:0000313" key="4">
    <source>
        <dbReference type="Proteomes" id="UP000441080"/>
    </source>
</evidence>
<feature type="compositionally biased region" description="Polar residues" evidence="1">
    <location>
        <begin position="1"/>
        <end position="22"/>
    </location>
</feature>
<dbReference type="CDD" id="cd06260">
    <property type="entry name" value="DUF820-like"/>
    <property type="match status" value="1"/>
</dbReference>
<dbReference type="EMBL" id="BJCK01000019">
    <property type="protein sequence ID" value="GCL58517.1"/>
    <property type="molecule type" value="Genomic_DNA"/>
</dbReference>
<sequence length="305" mass="34427">MTTPTFTIPQSDPSLSPRQSLPTMYDLPSDNPEEPGLPDEFHLLQPQLLLLTFQPPNWEPELVFSAADLNLYYDVRHPQWYKRPDWFGVVGVPRLYDGHDLRLSYVIWQEGVSPAIVVELLSPGTENQDLGEELRQPEEPPTKWTVYEQILQVPYYVVFSRYTNQLQAFELVDGHYQPVALVEGRLPIPQLELSLGLWQGSYRGIERLWLRWLTLEGELIPLADEELIVAKQEVSAAKQEASAAKQEASAAKQEASAAKQEASAAKQEVSAAKQEASAAKQRAEQLAARLRELGIDPETIPQIDF</sequence>
<dbReference type="InterPro" id="IPR008538">
    <property type="entry name" value="Uma2"/>
</dbReference>
<feature type="region of interest" description="Disordered" evidence="1">
    <location>
        <begin position="1"/>
        <end position="36"/>
    </location>
</feature>
<evidence type="ECO:0000259" key="2">
    <source>
        <dbReference type="Pfam" id="PF05685"/>
    </source>
</evidence>
<reference evidence="3 4" key="1">
    <citation type="submission" date="2019-02" db="EMBL/GenBank/DDBJ databases">
        <title>Draft genome sequence of Arthrospira platensis NIES-3807.</title>
        <authorList>
            <person name="Yamaguchi H."/>
            <person name="Suzuki S."/>
            <person name="Kawachi M."/>
        </authorList>
    </citation>
    <scope>NUCLEOTIDE SEQUENCE [LARGE SCALE GENOMIC DNA]</scope>
    <source>
        <strain evidence="3 4">NIES-3807</strain>
    </source>
</reference>
<protein>
    <recommendedName>
        <fullName evidence="2">Putative restriction endonuclease domain-containing protein</fullName>
    </recommendedName>
</protein>